<organism evidence="2">
    <name type="scientific">Flavobacterium capsici</name>
    <dbReference type="NCBI Taxonomy" id="3075618"/>
    <lineage>
        <taxon>Bacteria</taxon>
        <taxon>Pseudomonadati</taxon>
        <taxon>Bacteroidota</taxon>
        <taxon>Flavobacteriia</taxon>
        <taxon>Flavobacteriales</taxon>
        <taxon>Flavobacteriaceae</taxon>
        <taxon>Flavobacterium</taxon>
    </lineage>
</organism>
<dbReference type="RefSeq" id="WP_313321516.1">
    <property type="nucleotide sequence ID" value="NZ_CP134878.1"/>
</dbReference>
<name>A0AA96J4C3_9FLAO</name>
<feature type="chain" id="PRO_5044705391" description="Lipocalin-like domain-containing protein" evidence="1">
    <location>
        <begin position="21"/>
        <end position="147"/>
    </location>
</feature>
<dbReference type="AlphaFoldDB" id="A0AA96J4C3"/>
<dbReference type="KEGG" id="fcj:RN605_00850"/>
<sequence>MKKILAFTILTLIFSCSNNNSSTSENASIQILGKWKLTSQGSLINGVEQLHSPENAACNNAYDVNFIDAGVFQSILCNPYSTPITSSTESGSWTITTLNNVSTLYIVYPSNTAQNTTCTIKQLDSQTLKLYTLFGNNINIALYHKTQ</sequence>
<dbReference type="EMBL" id="CP134878">
    <property type="protein sequence ID" value="WNM17866.1"/>
    <property type="molecule type" value="Genomic_DNA"/>
</dbReference>
<evidence type="ECO:0000256" key="1">
    <source>
        <dbReference type="SAM" id="SignalP"/>
    </source>
</evidence>
<evidence type="ECO:0000313" key="3">
    <source>
        <dbReference type="EMBL" id="WNM21919.1"/>
    </source>
</evidence>
<dbReference type="EMBL" id="CP134890">
    <property type="protein sequence ID" value="WNM21919.1"/>
    <property type="molecule type" value="Genomic_DNA"/>
</dbReference>
<accession>A0AA96F181</accession>
<evidence type="ECO:0008006" key="5">
    <source>
        <dbReference type="Google" id="ProtNLM"/>
    </source>
</evidence>
<keyword evidence="4" id="KW-1185">Reference proteome</keyword>
<gene>
    <name evidence="3" type="ORF">RN605_00850</name>
    <name evidence="2" type="ORF">RN608_07550</name>
</gene>
<proteinExistence type="predicted"/>
<keyword evidence="1" id="KW-0732">Signal</keyword>
<reference evidence="2 4" key="1">
    <citation type="submission" date="2023-09" db="EMBL/GenBank/DDBJ databases">
        <title>Flavobacterium sp. a novel bacteria isolate from Pepper rhizosphere.</title>
        <authorList>
            <person name="Peng Y."/>
            <person name="Lee J."/>
        </authorList>
    </citation>
    <scope>NUCLEOTIDE SEQUENCE</scope>
    <source>
        <strain evidence="2">PMR2A8</strain>
        <strain evidence="3 4">PMTSA4</strain>
    </source>
</reference>
<evidence type="ECO:0000313" key="2">
    <source>
        <dbReference type="EMBL" id="WNM17866.1"/>
    </source>
</evidence>
<protein>
    <recommendedName>
        <fullName evidence="5">Lipocalin-like domain-containing protein</fullName>
    </recommendedName>
</protein>
<dbReference type="PROSITE" id="PS51257">
    <property type="entry name" value="PROKAR_LIPOPROTEIN"/>
    <property type="match status" value="1"/>
</dbReference>
<accession>A0AA96J4C3</accession>
<evidence type="ECO:0000313" key="4">
    <source>
        <dbReference type="Proteomes" id="UP001304515"/>
    </source>
</evidence>
<feature type="signal peptide" evidence="1">
    <location>
        <begin position="1"/>
        <end position="20"/>
    </location>
</feature>
<dbReference type="Proteomes" id="UP001304515">
    <property type="component" value="Chromosome"/>
</dbReference>